<evidence type="ECO:0000256" key="4">
    <source>
        <dbReference type="ARBA" id="ARBA00023315"/>
    </source>
</evidence>
<dbReference type="SUPFAM" id="SSF53187">
    <property type="entry name" value="Zn-dependent exopeptidases"/>
    <property type="match status" value="1"/>
</dbReference>
<evidence type="ECO:0000259" key="5">
    <source>
        <dbReference type="Pfam" id="PF04389"/>
    </source>
</evidence>
<accession>A0AAE3U7A6</accession>
<proteinExistence type="predicted"/>
<dbReference type="InterPro" id="IPR012640">
    <property type="entry name" value="Membr_lipoprot_lipid_attach_CS"/>
</dbReference>
<dbReference type="Proteomes" id="UP001241110">
    <property type="component" value="Unassembled WGS sequence"/>
</dbReference>
<evidence type="ECO:0000256" key="2">
    <source>
        <dbReference type="ARBA" id="ARBA00022679"/>
    </source>
</evidence>
<reference evidence="6" key="1">
    <citation type="submission" date="2023-05" db="EMBL/GenBank/DDBJ databases">
        <authorList>
            <person name="Zhang X."/>
        </authorList>
    </citation>
    <scope>NUCLEOTIDE SEQUENCE</scope>
    <source>
        <strain evidence="6">YF14B1</strain>
    </source>
</reference>
<comment type="caution">
    <text evidence="6">The sequence shown here is derived from an EMBL/GenBank/DDBJ whole genome shotgun (WGS) entry which is preliminary data.</text>
</comment>
<dbReference type="Pfam" id="PF08139">
    <property type="entry name" value="LPAM_1"/>
    <property type="match status" value="1"/>
</dbReference>
<evidence type="ECO:0000313" key="6">
    <source>
        <dbReference type="EMBL" id="MDJ1481412.1"/>
    </source>
</evidence>
<dbReference type="AlphaFoldDB" id="A0AAE3U7A6"/>
<dbReference type="GO" id="GO:0016603">
    <property type="term" value="F:glutaminyl-peptide cyclotransferase activity"/>
    <property type="evidence" value="ECO:0007669"/>
    <property type="project" value="TreeGrafter"/>
</dbReference>
<dbReference type="PANTHER" id="PTHR12283">
    <property type="entry name" value="GLUTAMINYL-PEPTIDE CYCLOTRANSFERASE"/>
    <property type="match status" value="1"/>
</dbReference>
<feature type="domain" description="Peptidase M28" evidence="5">
    <location>
        <begin position="107"/>
        <end position="333"/>
    </location>
</feature>
<dbReference type="EMBL" id="JASJOS010000005">
    <property type="protein sequence ID" value="MDJ1481412.1"/>
    <property type="molecule type" value="Genomic_DNA"/>
</dbReference>
<dbReference type="PANTHER" id="PTHR12283:SF6">
    <property type="entry name" value="GLUTAMINYL-PEPTIDE CYCLOTRANSFERASE-RELATED"/>
    <property type="match status" value="1"/>
</dbReference>
<dbReference type="InterPro" id="IPR007484">
    <property type="entry name" value="Peptidase_M28"/>
</dbReference>
<evidence type="ECO:0000256" key="1">
    <source>
        <dbReference type="ARBA" id="ARBA00017922"/>
    </source>
</evidence>
<name>A0AAE3U7A6_9BACT</name>
<dbReference type="PROSITE" id="PS51257">
    <property type="entry name" value="PROKAR_LIPOPROTEIN"/>
    <property type="match status" value="1"/>
</dbReference>
<keyword evidence="2" id="KW-0808">Transferase</keyword>
<dbReference type="GO" id="GO:0008270">
    <property type="term" value="F:zinc ion binding"/>
    <property type="evidence" value="ECO:0007669"/>
    <property type="project" value="TreeGrafter"/>
</dbReference>
<keyword evidence="3" id="KW-0732">Signal</keyword>
<gene>
    <name evidence="6" type="ORF">QNI16_13015</name>
</gene>
<evidence type="ECO:0000313" key="7">
    <source>
        <dbReference type="Proteomes" id="UP001241110"/>
    </source>
</evidence>
<dbReference type="RefSeq" id="WP_313979144.1">
    <property type="nucleotide sequence ID" value="NZ_JASJOS010000005.1"/>
</dbReference>
<organism evidence="6 7">
    <name type="scientific">Xanthocytophaga flava</name>
    <dbReference type="NCBI Taxonomy" id="3048013"/>
    <lineage>
        <taxon>Bacteria</taxon>
        <taxon>Pseudomonadati</taxon>
        <taxon>Bacteroidota</taxon>
        <taxon>Cytophagia</taxon>
        <taxon>Cytophagales</taxon>
        <taxon>Rhodocytophagaceae</taxon>
        <taxon>Xanthocytophaga</taxon>
    </lineage>
</organism>
<dbReference type="InterPro" id="IPR040234">
    <property type="entry name" value="QC/QCL"/>
</dbReference>
<keyword evidence="4" id="KW-0012">Acyltransferase</keyword>
<dbReference type="Pfam" id="PF04389">
    <property type="entry name" value="Peptidase_M28"/>
    <property type="match status" value="1"/>
</dbReference>
<evidence type="ECO:0000256" key="3">
    <source>
        <dbReference type="ARBA" id="ARBA00022729"/>
    </source>
</evidence>
<sequence length="337" mass="37117">MKKIIFFIGAVVWLSACKDGSKGGESQTTQTTESQSVITTKAPDFSADSAYSFVDRQVRFGPRVPNTAGHRACGDYLITILKQYGAEVTVQEFTASAYDRTPLKARNIIASFNAKAPKHILLAAHWDTRHVADKDSAKTKQPIDGANDGASGTGIILEIARVLSTASTKPNVGVDIILFDVEDYGIPDFENRDKYTNPESNVEYYCLGSQHWGKNLHKPGYSAYFGILLDMAGGKNAVFNREGSSVRYAAGIVDQVWNIGQALGYGQYFRNGQAPEIIDDHVYINEYARIPTIDIIDFSTEGEFGAYHHTHADNMQIIDKNTLKAVGQTVLQVLYQE</sequence>
<protein>
    <recommendedName>
        <fullName evidence="1">Type IV secretion system putative lipoprotein virB7</fullName>
    </recommendedName>
</protein>
<dbReference type="Gene3D" id="3.40.630.10">
    <property type="entry name" value="Zn peptidases"/>
    <property type="match status" value="1"/>
</dbReference>